<sequence length="192" mass="21568">MTRRIRPRGRIDTMRICIHHRRQLSYVALGSSLRVVPAANVAALCVVASYLQREAVLARLGERHRQAAAALGDVEGRAERHVRPSFSTSSVGLLRRWGVASQMESSLFRSHETLGWLSHIRSLELLEVDGRGRVWPTPQPSPRPIGAFSIAQARSLITTVAQPYRFAFVWGGFAESTVLEIRRQRACSSFYF</sequence>
<reference evidence="1 2" key="1">
    <citation type="submission" date="2016-07" db="EMBL/GenBank/DDBJ databases">
        <title>Pervasive Adenine N6-methylation of Active Genes in Fungi.</title>
        <authorList>
            <consortium name="DOE Joint Genome Institute"/>
            <person name="Mondo S.J."/>
            <person name="Dannebaum R.O."/>
            <person name="Kuo R.C."/>
            <person name="Labutti K."/>
            <person name="Haridas S."/>
            <person name="Kuo A."/>
            <person name="Salamov A."/>
            <person name="Ahrendt S.R."/>
            <person name="Lipzen A."/>
            <person name="Sullivan W."/>
            <person name="Andreopoulos W.B."/>
            <person name="Clum A."/>
            <person name="Lindquist E."/>
            <person name="Daum C."/>
            <person name="Ramamoorthy G.K."/>
            <person name="Gryganskyi A."/>
            <person name="Culley D."/>
            <person name="Magnuson J.K."/>
            <person name="James T.Y."/>
            <person name="O'Malley M.A."/>
            <person name="Stajich J.E."/>
            <person name="Spatafora J.W."/>
            <person name="Visel A."/>
            <person name="Grigoriev I.V."/>
        </authorList>
    </citation>
    <scope>NUCLEOTIDE SEQUENCE [LARGE SCALE GENOMIC DNA]</scope>
    <source>
        <strain evidence="1 2">CBS 115471</strain>
    </source>
</reference>
<evidence type="ECO:0000313" key="2">
    <source>
        <dbReference type="Proteomes" id="UP000193144"/>
    </source>
</evidence>
<proteinExistence type="predicted"/>
<accession>A0A1Y1YUK4</accession>
<protein>
    <submittedName>
        <fullName evidence="1">Uncharacterized protein</fullName>
    </submittedName>
</protein>
<evidence type="ECO:0000313" key="1">
    <source>
        <dbReference type="EMBL" id="ORY01722.1"/>
    </source>
</evidence>
<organism evidence="1 2">
    <name type="scientific">Clohesyomyces aquaticus</name>
    <dbReference type="NCBI Taxonomy" id="1231657"/>
    <lineage>
        <taxon>Eukaryota</taxon>
        <taxon>Fungi</taxon>
        <taxon>Dikarya</taxon>
        <taxon>Ascomycota</taxon>
        <taxon>Pezizomycotina</taxon>
        <taxon>Dothideomycetes</taxon>
        <taxon>Pleosporomycetidae</taxon>
        <taxon>Pleosporales</taxon>
        <taxon>Lindgomycetaceae</taxon>
        <taxon>Clohesyomyces</taxon>
    </lineage>
</organism>
<dbReference type="EMBL" id="MCFA01000166">
    <property type="protein sequence ID" value="ORY01722.1"/>
    <property type="molecule type" value="Genomic_DNA"/>
</dbReference>
<name>A0A1Y1YUK4_9PLEO</name>
<dbReference type="Proteomes" id="UP000193144">
    <property type="component" value="Unassembled WGS sequence"/>
</dbReference>
<keyword evidence="2" id="KW-1185">Reference proteome</keyword>
<dbReference type="AlphaFoldDB" id="A0A1Y1YUK4"/>
<comment type="caution">
    <text evidence="1">The sequence shown here is derived from an EMBL/GenBank/DDBJ whole genome shotgun (WGS) entry which is preliminary data.</text>
</comment>
<gene>
    <name evidence="1" type="ORF">BCR34DRAFT_636720</name>
</gene>